<name>A0A3D8P3S3_9THEO</name>
<sequence>MVKEVVDAGASSFVVLVDSQASVENVRRFAERSGFSITVEEKEGYFRLVGRKEGVPLEEKAEEAGETAPASVKTLLVLSDTLGKDDPVLGRKLVKILLDTLAVQEQQPQYIILMNAGVKLACEGSEVLEALADLEAKGVKILACGTCLNHFNLLPSLRVGRPTNAYEVTNLLLAGGVLTWG</sequence>
<keyword evidence="2" id="KW-1185">Reference proteome</keyword>
<dbReference type="SUPFAM" id="SSF75169">
    <property type="entry name" value="DsrEFH-like"/>
    <property type="match status" value="1"/>
</dbReference>
<evidence type="ECO:0000313" key="1">
    <source>
        <dbReference type="EMBL" id="RDV81301.1"/>
    </source>
</evidence>
<dbReference type="Gene3D" id="3.30.110.40">
    <property type="entry name" value="TusA-like domain"/>
    <property type="match status" value="1"/>
</dbReference>
<reference evidence="1 2" key="1">
    <citation type="submission" date="2018-08" db="EMBL/GenBank/DDBJ databases">
        <title>Form III RuBisCO-mediated autotrophy in Thermodesulfobium bacteria.</title>
        <authorList>
            <person name="Toshchakov S.V."/>
            <person name="Kublanov I.V."/>
            <person name="Frolov E."/>
            <person name="Bonch-Osmolovskaya E.A."/>
            <person name="Tourova T.P."/>
            <person name="Chernych N.A."/>
            <person name="Lebedinsky A.V."/>
        </authorList>
    </citation>
    <scope>NUCLEOTIDE SEQUENCE [LARGE SCALE GENOMIC DNA]</scope>
    <source>
        <strain evidence="1 2">SR</strain>
    </source>
</reference>
<dbReference type="NCBIfam" id="TIGR03527">
    <property type="entry name" value="selenium_YedF"/>
    <property type="match status" value="1"/>
</dbReference>
<dbReference type="InterPro" id="IPR027396">
    <property type="entry name" value="DsrEFH-like"/>
</dbReference>
<dbReference type="InterPro" id="IPR019870">
    <property type="entry name" value="Se_metab_YedF"/>
</dbReference>
<dbReference type="Proteomes" id="UP000256329">
    <property type="component" value="Unassembled WGS sequence"/>
</dbReference>
<dbReference type="AlphaFoldDB" id="A0A3D8P3S3"/>
<evidence type="ECO:0000313" key="2">
    <source>
        <dbReference type="Proteomes" id="UP000256329"/>
    </source>
</evidence>
<dbReference type="EMBL" id="QSLN01000019">
    <property type="protein sequence ID" value="RDV81301.1"/>
    <property type="molecule type" value="Genomic_DNA"/>
</dbReference>
<proteinExistence type="predicted"/>
<comment type="caution">
    <text evidence="1">The sequence shown here is derived from an EMBL/GenBank/DDBJ whole genome shotgun (WGS) entry which is preliminary data.</text>
</comment>
<gene>
    <name evidence="1" type="primary">yedF</name>
    <name evidence="1" type="ORF">DXX99_09380</name>
</gene>
<keyword evidence="1" id="KW-0808">Transferase</keyword>
<dbReference type="InterPro" id="IPR036868">
    <property type="entry name" value="TusA-like_sf"/>
</dbReference>
<accession>A0A3D8P3S3</accession>
<dbReference type="GO" id="GO:0016740">
    <property type="term" value="F:transferase activity"/>
    <property type="evidence" value="ECO:0007669"/>
    <property type="project" value="UniProtKB-KW"/>
</dbReference>
<protein>
    <submittedName>
        <fullName evidence="1">Sulfurtransferase-like selenium metabolism protein YedF</fullName>
    </submittedName>
</protein>
<organism evidence="1 2">
    <name type="scientific">Ammonifex thiophilus</name>
    <dbReference type="NCBI Taxonomy" id="444093"/>
    <lineage>
        <taxon>Bacteria</taxon>
        <taxon>Bacillati</taxon>
        <taxon>Bacillota</taxon>
        <taxon>Clostridia</taxon>
        <taxon>Thermoanaerobacterales</taxon>
        <taxon>Thermoanaerobacteraceae</taxon>
        <taxon>Ammonifex</taxon>
    </lineage>
</organism>